<dbReference type="InterPro" id="IPR010123">
    <property type="entry name" value="PHA_synth_III_E"/>
</dbReference>
<dbReference type="OrthoDB" id="9780807at2"/>
<evidence type="ECO:0000256" key="3">
    <source>
        <dbReference type="ARBA" id="ARBA00022752"/>
    </source>
</evidence>
<dbReference type="Pfam" id="PF09712">
    <property type="entry name" value="PHA_synth_III_E"/>
    <property type="match status" value="1"/>
</dbReference>
<dbReference type="Proteomes" id="UP000007347">
    <property type="component" value="Chromosome"/>
</dbReference>
<dbReference type="HOGENOM" id="CLU_923561_0_0_7"/>
<dbReference type="GO" id="GO:0042619">
    <property type="term" value="P:poly-hydroxybutyrate biosynthetic process"/>
    <property type="evidence" value="ECO:0007669"/>
    <property type="project" value="UniProtKB-KW"/>
</dbReference>
<dbReference type="UniPathway" id="UPA00917"/>
<dbReference type="RefSeq" id="WP_014959042.1">
    <property type="nucleotide sequence ID" value="NC_018645.1"/>
</dbReference>
<keyword evidence="3" id="KW-0583">PHB biosynthesis</keyword>
<evidence type="ECO:0000313" key="5">
    <source>
        <dbReference type="Proteomes" id="UP000007347"/>
    </source>
</evidence>
<evidence type="ECO:0000256" key="2">
    <source>
        <dbReference type="ARBA" id="ARBA00019066"/>
    </source>
</evidence>
<protein>
    <recommendedName>
        <fullName evidence="2">Poly(3-hydroxyalkanoate) polymerase subunit PhaE</fullName>
    </recommendedName>
</protein>
<comment type="pathway">
    <text evidence="1">Biopolymer metabolism; poly-(R)-3-hydroxybutanoate biosynthesis.</text>
</comment>
<evidence type="ECO:0000256" key="1">
    <source>
        <dbReference type="ARBA" id="ARBA00004683"/>
    </source>
</evidence>
<keyword evidence="5" id="KW-1185">Reference proteome</keyword>
<dbReference type="STRING" id="651182.TOL2_C37000"/>
<proteinExistence type="predicted"/>
<dbReference type="AlphaFoldDB" id="K0NSA0"/>
<dbReference type="KEGG" id="dto:TOL2_C37000"/>
<gene>
    <name evidence="4" type="primary">phaE</name>
    <name evidence="4" type="ordered locus">TOL2_C37000</name>
</gene>
<organism evidence="4 5">
    <name type="scientific">Desulfobacula toluolica (strain DSM 7467 / Tol2)</name>
    <dbReference type="NCBI Taxonomy" id="651182"/>
    <lineage>
        <taxon>Bacteria</taxon>
        <taxon>Pseudomonadati</taxon>
        <taxon>Thermodesulfobacteriota</taxon>
        <taxon>Desulfobacteria</taxon>
        <taxon>Desulfobacterales</taxon>
        <taxon>Desulfobacteraceae</taxon>
        <taxon>Desulfobacula</taxon>
    </lineage>
</organism>
<accession>K0NSA0</accession>
<evidence type="ECO:0000313" key="4">
    <source>
        <dbReference type="EMBL" id="CCK81857.1"/>
    </source>
</evidence>
<reference evidence="4 5" key="1">
    <citation type="journal article" date="2013" name="Environ. Microbiol.">
        <title>Complete genome, catabolic sub-proteomes and key-metabolites of Desulfobacula toluolica Tol2, a marine, aromatic compound-degrading, sulfate-reducing bacterium.</title>
        <authorList>
            <person name="Wohlbrand L."/>
            <person name="Jacob J.H."/>
            <person name="Kube M."/>
            <person name="Mussmann M."/>
            <person name="Jarling R."/>
            <person name="Beck A."/>
            <person name="Amann R."/>
            <person name="Wilkes H."/>
            <person name="Reinhardt R."/>
            <person name="Rabus R."/>
        </authorList>
    </citation>
    <scope>NUCLEOTIDE SEQUENCE [LARGE SCALE GENOMIC DNA]</scope>
    <source>
        <strain evidence="5">DSM 7467 / Tol2</strain>
    </source>
</reference>
<name>K0NSA0_DESTT</name>
<sequence length="295" mass="34246">MRDKKKDPLDIESIMNTWAQPMGDIMGAMSQIWSACQTARQSGQQDEKKSGNYTMDNINIALKNWHTIVLAIATPESMASFFKGCSTMPDMLTKFNQSVLGSLAEFQKKMSQSANRFGESVDAYRFEKIDENVFHVWTELYEKEFQKFFYIPPLGLTREYQERINHMMDKFHLFQANQAEFMRLLCLPFQRSMGVMQEKIAALAKIGELPADSNDYYQMWIKILEGHFMTLFQTPEYIKALTKTISSLTNFSEAKNAVIEDMIKGLPIANQSEIDDLSREVYELKRRIRRLEKSN</sequence>
<dbReference type="EMBL" id="FO203503">
    <property type="protein sequence ID" value="CCK81857.1"/>
    <property type="molecule type" value="Genomic_DNA"/>
</dbReference>